<reference evidence="5" key="1">
    <citation type="journal article" date="2019" name="Int. J. Syst. Evol. Microbiol.">
        <title>The Global Catalogue of Microorganisms (GCM) 10K type strain sequencing project: providing services to taxonomists for standard genome sequencing and annotation.</title>
        <authorList>
            <consortium name="The Broad Institute Genomics Platform"/>
            <consortium name="The Broad Institute Genome Sequencing Center for Infectious Disease"/>
            <person name="Wu L."/>
            <person name="Ma J."/>
        </authorList>
    </citation>
    <scope>NUCLEOTIDE SEQUENCE [LARGE SCALE GENOMIC DNA]</scope>
    <source>
        <strain evidence="5">CGMCC 4.7683</strain>
    </source>
</reference>
<dbReference type="InterPro" id="IPR048433">
    <property type="entry name" value="YNCE-like_beta-prop"/>
</dbReference>
<evidence type="ECO:0000259" key="3">
    <source>
        <dbReference type="Pfam" id="PF21783"/>
    </source>
</evidence>
<dbReference type="SUPFAM" id="SSF50969">
    <property type="entry name" value="YVTN repeat-like/Quinoprotein amine dehydrogenase"/>
    <property type="match status" value="1"/>
</dbReference>
<dbReference type="Pfam" id="PF21783">
    <property type="entry name" value="YNCE"/>
    <property type="match status" value="1"/>
</dbReference>
<dbReference type="InterPro" id="IPR015943">
    <property type="entry name" value="WD40/YVTN_repeat-like_dom_sf"/>
</dbReference>
<dbReference type="EMBL" id="BNAY01000001">
    <property type="protein sequence ID" value="GHH05086.1"/>
    <property type="molecule type" value="Genomic_DNA"/>
</dbReference>
<organism evidence="4 5">
    <name type="scientific">Amycolatopsis oliviviridis</name>
    <dbReference type="NCBI Taxonomy" id="1471590"/>
    <lineage>
        <taxon>Bacteria</taxon>
        <taxon>Bacillati</taxon>
        <taxon>Actinomycetota</taxon>
        <taxon>Actinomycetes</taxon>
        <taxon>Pseudonocardiales</taxon>
        <taxon>Pseudonocardiaceae</taxon>
        <taxon>Amycolatopsis</taxon>
    </lineage>
</organism>
<protein>
    <recommendedName>
        <fullName evidence="3">YNCE-like beta-propeller domain-containing protein</fullName>
    </recommendedName>
</protein>
<keyword evidence="1 2" id="KW-0732">Signal</keyword>
<dbReference type="Gene3D" id="2.130.10.10">
    <property type="entry name" value="YVTN repeat-like/Quinoprotein amine dehydrogenase"/>
    <property type="match status" value="2"/>
</dbReference>
<feature type="chain" id="PRO_5046776548" description="YNCE-like beta-propeller domain-containing protein" evidence="2">
    <location>
        <begin position="29"/>
        <end position="319"/>
    </location>
</feature>
<dbReference type="NCBIfam" id="TIGR02276">
    <property type="entry name" value="beta_rpt_yvtn"/>
    <property type="match status" value="2"/>
</dbReference>
<proteinExistence type="predicted"/>
<sequence>MSRTLTRRAVVVGVTAVLLGASTGVANAADPTVLVATGKYPEAVAISPDGKKAYVTSPPDATVTVVDTVTHKVTNTIAVQRGPFEVAFTPDGSKAYVANAYSNAVSVIDTASETMVASAFGGDYPTSLTISRDGSRVYVAGREAVHVLDTATDTEVAAVALETTAHALATSPDGTKIWAATESGELTAIDTATNTVVDAVKTGGGDVVLSPDGTRAYQNGGSSLVVVDLIAHEVVTRVPGLQNGHRLAISPDGSRVYAGSRASDTTQGTLAEFDTSTNTLTRKLPAGAYPYGVAVTQDGTHAYVVLAGQAAVAYLDLRS</sequence>
<gene>
    <name evidence="4" type="ORF">GCM10017790_08620</name>
</gene>
<evidence type="ECO:0000313" key="4">
    <source>
        <dbReference type="EMBL" id="GHH05086.1"/>
    </source>
</evidence>
<dbReference type="Proteomes" id="UP000635387">
    <property type="component" value="Unassembled WGS sequence"/>
</dbReference>
<feature type="signal peptide" evidence="2">
    <location>
        <begin position="1"/>
        <end position="28"/>
    </location>
</feature>
<keyword evidence="5" id="KW-1185">Reference proteome</keyword>
<dbReference type="PANTHER" id="PTHR47197">
    <property type="entry name" value="PROTEIN NIRF"/>
    <property type="match status" value="1"/>
</dbReference>
<feature type="domain" description="YNCE-like beta-propeller" evidence="3">
    <location>
        <begin position="12"/>
        <end position="203"/>
    </location>
</feature>
<evidence type="ECO:0000256" key="1">
    <source>
        <dbReference type="ARBA" id="ARBA00022729"/>
    </source>
</evidence>
<dbReference type="InterPro" id="IPR011964">
    <property type="entry name" value="YVTN_b-propeller_repeat"/>
</dbReference>
<dbReference type="InterPro" id="IPR011044">
    <property type="entry name" value="Quino_amine_DH_bsu"/>
</dbReference>
<accession>A0ABQ3L591</accession>
<evidence type="ECO:0000256" key="2">
    <source>
        <dbReference type="SAM" id="SignalP"/>
    </source>
</evidence>
<dbReference type="InterPro" id="IPR051200">
    <property type="entry name" value="Host-pathogen_enzymatic-act"/>
</dbReference>
<dbReference type="RefSeq" id="WP_191251900.1">
    <property type="nucleotide sequence ID" value="NZ_BNAY01000001.1"/>
</dbReference>
<name>A0ABQ3L591_9PSEU</name>
<dbReference type="PANTHER" id="PTHR47197:SF3">
    <property type="entry name" value="DIHYDRO-HEME D1 DEHYDROGENASE"/>
    <property type="match status" value="1"/>
</dbReference>
<evidence type="ECO:0000313" key="5">
    <source>
        <dbReference type="Proteomes" id="UP000635387"/>
    </source>
</evidence>
<comment type="caution">
    <text evidence="4">The sequence shown here is derived from an EMBL/GenBank/DDBJ whole genome shotgun (WGS) entry which is preliminary data.</text>
</comment>